<dbReference type="InterPro" id="IPR000719">
    <property type="entry name" value="Prot_kinase_dom"/>
</dbReference>
<dbReference type="CDD" id="cd06577">
    <property type="entry name" value="PASTA_pknB"/>
    <property type="match status" value="2"/>
</dbReference>
<dbReference type="Pfam" id="PF03793">
    <property type="entry name" value="PASTA"/>
    <property type="match status" value="2"/>
</dbReference>
<dbReference type="PANTHER" id="PTHR24362:SF309">
    <property type="entry name" value="PROTEIN KINASE DOMAIN-CONTAINING PROTEIN"/>
    <property type="match status" value="1"/>
</dbReference>
<dbReference type="RefSeq" id="WP_078768665.1">
    <property type="nucleotide sequence ID" value="NZ_FUWW01000012.1"/>
</dbReference>
<keyword evidence="1" id="KW-0472">Membrane</keyword>
<proteinExistence type="predicted"/>
<evidence type="ECO:0000259" key="3">
    <source>
        <dbReference type="PROSITE" id="PS51178"/>
    </source>
</evidence>
<feature type="domain" description="PASTA" evidence="3">
    <location>
        <begin position="464"/>
        <end position="534"/>
    </location>
</feature>
<dbReference type="GO" id="GO:0004672">
    <property type="term" value="F:protein kinase activity"/>
    <property type="evidence" value="ECO:0007669"/>
    <property type="project" value="InterPro"/>
</dbReference>
<dbReference type="PROSITE" id="PS51178">
    <property type="entry name" value="PASTA"/>
    <property type="match status" value="2"/>
</dbReference>
<dbReference type="Proteomes" id="UP000190657">
    <property type="component" value="Unassembled WGS sequence"/>
</dbReference>
<feature type="transmembrane region" description="Helical" evidence="1">
    <location>
        <begin position="356"/>
        <end position="376"/>
    </location>
</feature>
<dbReference type="InterPro" id="IPR005543">
    <property type="entry name" value="PASTA_dom"/>
</dbReference>
<name>A0A1T4MA35_9FIRM</name>
<evidence type="ECO:0000313" key="4">
    <source>
        <dbReference type="EMBL" id="SJZ63792.1"/>
    </source>
</evidence>
<gene>
    <name evidence="4" type="ORF">SAMN02745114_01187</name>
</gene>
<evidence type="ECO:0000313" key="5">
    <source>
        <dbReference type="Proteomes" id="UP000190657"/>
    </source>
</evidence>
<protein>
    <submittedName>
        <fullName evidence="4">PASTA domain-containing protein</fullName>
    </submittedName>
</protein>
<evidence type="ECO:0000256" key="1">
    <source>
        <dbReference type="SAM" id="Phobius"/>
    </source>
</evidence>
<dbReference type="AlphaFoldDB" id="A0A1T4MA35"/>
<feature type="domain" description="Protein kinase" evidence="2">
    <location>
        <begin position="55"/>
        <end position="322"/>
    </location>
</feature>
<keyword evidence="5" id="KW-1185">Reference proteome</keyword>
<dbReference type="GO" id="GO:0005524">
    <property type="term" value="F:ATP binding"/>
    <property type="evidence" value="ECO:0007669"/>
    <property type="project" value="InterPro"/>
</dbReference>
<dbReference type="PANTHER" id="PTHR24362">
    <property type="entry name" value="SERINE/THREONINE-PROTEIN KINASE NEK"/>
    <property type="match status" value="1"/>
</dbReference>
<dbReference type="OrthoDB" id="9788659at2"/>
<dbReference type="SMART" id="SM00220">
    <property type="entry name" value="S_TKc"/>
    <property type="match status" value="1"/>
</dbReference>
<keyword evidence="1" id="KW-0812">Transmembrane</keyword>
<dbReference type="Gene3D" id="1.10.510.10">
    <property type="entry name" value="Transferase(Phosphotransferase) domain 1"/>
    <property type="match status" value="1"/>
</dbReference>
<dbReference type="SUPFAM" id="SSF56112">
    <property type="entry name" value="Protein kinase-like (PK-like)"/>
    <property type="match status" value="1"/>
</dbReference>
<dbReference type="Pfam" id="PF00069">
    <property type="entry name" value="Pkinase"/>
    <property type="match status" value="1"/>
</dbReference>
<sequence>MRDFDNLCANCWEELTEGSVCAECGYDNNTQNDSINLKIKTLLADKYVVGKVIKVESDSVTYSGYDGQIEKPIYIREFFPKGIASRFDDGDEIHVRQKFVNEFARYKKSFFNLWTTMQKLHNLSAVVPVYDLVEANGTYYAIIEKTESVPLREYLLRNEEGYISWDTARLMFMPVLTTIEALHSNGIVHGSITPDNLVLCRDGKVHLAPFPITEASDKATALEFTENEGYTALEQYDNKHRICAATDIYSFSACIYRALVGANPPSAVSREANDKLMIPNTIAEKIPMHVIKALVGGLQVYPEKRVKTVDDFRELLDAAPAVRAKAAVEHEDVYQEGAKGGYPDYDDAKGDKKRKAVVWVLVILIVAAIAAAVYVVQFSGLIDNNKDNTTTSAPIKTHQVPNFVGAGYTQSDIENNGAWNEQFKFTFQGEYSSDTEEGIIFKQSVNAGETVDEGTEIILTVSKGIQTQTVPDVRGLTLEDATKQLEELGFKVSTVAVYNDGTHVANTVKNTDASAPAAGSIAAVGEEVILQVYGEVETTTAPAVTESAETE</sequence>
<evidence type="ECO:0000259" key="2">
    <source>
        <dbReference type="PROSITE" id="PS50011"/>
    </source>
</evidence>
<dbReference type="InterPro" id="IPR011009">
    <property type="entry name" value="Kinase-like_dom_sf"/>
</dbReference>
<organism evidence="4 5">
    <name type="scientific">Eubacterium coprostanoligenes</name>
    <dbReference type="NCBI Taxonomy" id="290054"/>
    <lineage>
        <taxon>Bacteria</taxon>
        <taxon>Bacillati</taxon>
        <taxon>Bacillota</taxon>
        <taxon>Clostridia</taxon>
        <taxon>Eubacteriales</taxon>
        <taxon>Eubacteriaceae</taxon>
        <taxon>Eubacterium</taxon>
    </lineage>
</organism>
<dbReference type="Gene3D" id="3.30.10.20">
    <property type="match status" value="2"/>
</dbReference>
<reference evidence="4 5" key="1">
    <citation type="submission" date="2017-02" db="EMBL/GenBank/DDBJ databases">
        <authorList>
            <person name="Peterson S.W."/>
        </authorList>
    </citation>
    <scope>NUCLEOTIDE SEQUENCE [LARGE SCALE GENOMIC DNA]</scope>
    <source>
        <strain evidence="4 5">ATCC 51222</strain>
    </source>
</reference>
<dbReference type="STRING" id="290054.SAMN02745114_01187"/>
<dbReference type="EMBL" id="FUWW01000012">
    <property type="protein sequence ID" value="SJZ63792.1"/>
    <property type="molecule type" value="Genomic_DNA"/>
</dbReference>
<keyword evidence="1" id="KW-1133">Transmembrane helix</keyword>
<accession>A0A1T4MA35</accession>
<dbReference type="PROSITE" id="PS50011">
    <property type="entry name" value="PROTEIN_KINASE_DOM"/>
    <property type="match status" value="1"/>
</dbReference>
<dbReference type="SMART" id="SM00740">
    <property type="entry name" value="PASTA"/>
    <property type="match status" value="2"/>
</dbReference>
<feature type="domain" description="PASTA" evidence="3">
    <location>
        <begin position="396"/>
        <end position="463"/>
    </location>
</feature>